<gene>
    <name evidence="1" type="ORF">ACOC_LOCUS12344</name>
</gene>
<evidence type="ECO:0000313" key="1">
    <source>
        <dbReference type="EMBL" id="VDM63929.1"/>
    </source>
</evidence>
<dbReference type="Proteomes" id="UP000267027">
    <property type="component" value="Unassembled WGS sequence"/>
</dbReference>
<proteinExistence type="predicted"/>
<keyword evidence="2" id="KW-1185">Reference proteome</keyword>
<evidence type="ECO:0000313" key="2">
    <source>
        <dbReference type="Proteomes" id="UP000267027"/>
    </source>
</evidence>
<name>A0A0R3Q0B4_ANGCS</name>
<dbReference type="EMBL" id="UYYA01004996">
    <property type="protein sequence ID" value="VDM63929.1"/>
    <property type="molecule type" value="Genomic_DNA"/>
</dbReference>
<sequence length="155" mass="17915">MRTLEWDNMGMKIDGRQLHYLRFADGDDLITRKISQAERMLANFDKACFSVACISCDSTLAYELECFWRQTSLFDFRTLNFQSANVKMLNEPMVFLIDVIDNGIYPTANELNESQLAAHPVRSILIRMFQCEILLGPVLALKFPMMTMKNIWSSL</sequence>
<dbReference type="OrthoDB" id="10562352at2759"/>
<reference evidence="1 2" key="2">
    <citation type="submission" date="2018-11" db="EMBL/GenBank/DDBJ databases">
        <authorList>
            <consortium name="Pathogen Informatics"/>
        </authorList>
    </citation>
    <scope>NUCLEOTIDE SEQUENCE [LARGE SCALE GENOMIC DNA]</scope>
    <source>
        <strain evidence="1 2">Costa Rica</strain>
    </source>
</reference>
<evidence type="ECO:0000313" key="3">
    <source>
        <dbReference type="WBParaSite" id="ACOC_0001234301-mRNA-1"/>
    </source>
</evidence>
<dbReference type="WBParaSite" id="ACOC_0001234301-mRNA-1">
    <property type="protein sequence ID" value="ACOC_0001234301-mRNA-1"/>
    <property type="gene ID" value="ACOC_0001234301"/>
</dbReference>
<protein>
    <submittedName>
        <fullName evidence="3">DUF2326 domain-containing protein</fullName>
    </submittedName>
</protein>
<organism evidence="3">
    <name type="scientific">Angiostrongylus costaricensis</name>
    <name type="common">Nematode worm</name>
    <dbReference type="NCBI Taxonomy" id="334426"/>
    <lineage>
        <taxon>Eukaryota</taxon>
        <taxon>Metazoa</taxon>
        <taxon>Ecdysozoa</taxon>
        <taxon>Nematoda</taxon>
        <taxon>Chromadorea</taxon>
        <taxon>Rhabditida</taxon>
        <taxon>Rhabditina</taxon>
        <taxon>Rhabditomorpha</taxon>
        <taxon>Strongyloidea</taxon>
        <taxon>Metastrongylidae</taxon>
        <taxon>Angiostrongylus</taxon>
    </lineage>
</organism>
<reference evidence="3" key="1">
    <citation type="submission" date="2017-02" db="UniProtKB">
        <authorList>
            <consortium name="WormBaseParasite"/>
        </authorList>
    </citation>
    <scope>IDENTIFICATION</scope>
</reference>
<dbReference type="AlphaFoldDB" id="A0A0R3Q0B4"/>
<accession>A0A0R3Q0B4</accession>